<evidence type="ECO:0000256" key="4">
    <source>
        <dbReference type="ARBA" id="ARBA00023002"/>
    </source>
</evidence>
<feature type="domain" description="3-hydroxyacyl-CoA dehydrogenase NAD binding" evidence="10">
    <location>
        <begin position="13"/>
        <end position="192"/>
    </location>
</feature>
<evidence type="ECO:0000259" key="10">
    <source>
        <dbReference type="Pfam" id="PF02737"/>
    </source>
</evidence>
<proteinExistence type="predicted"/>
<protein>
    <submittedName>
        <fullName evidence="11">Probable 3-hydroxybutyryl-CoA dehydrogenase</fullName>
    </submittedName>
</protein>
<reference evidence="11 12" key="1">
    <citation type="journal article" date="2013" name="PLoS ONE">
        <title>Genomic Analysis by Deep Sequencing of the Probiotic Lactobacillus brevis KB290 Harboring Nine Plasmids Reveals Genomic Stability.</title>
        <authorList>
            <person name="Fukao M."/>
            <person name="Oshima K."/>
            <person name="Morita H."/>
            <person name="Toh H."/>
            <person name="Suda W."/>
            <person name="Kim S.W."/>
            <person name="Suzuki S."/>
            <person name="Yakabe T."/>
            <person name="Hattori M."/>
            <person name="Yajima N."/>
        </authorList>
    </citation>
    <scope>NUCLEOTIDE SEQUENCE [LARGE SCALE GENOMIC DNA]</scope>
    <source>
        <strain evidence="11 12">KB290</strain>
    </source>
</reference>
<dbReference type="InterPro" id="IPR022694">
    <property type="entry name" value="3-OHacyl-CoA_DH"/>
</dbReference>
<evidence type="ECO:0000256" key="7">
    <source>
        <dbReference type="ARBA" id="ARBA00049556"/>
    </source>
</evidence>
<evidence type="ECO:0000256" key="2">
    <source>
        <dbReference type="ARBA" id="ARBA00005086"/>
    </source>
</evidence>
<dbReference type="NCBIfam" id="NF006143">
    <property type="entry name" value="PRK08293.1"/>
    <property type="match status" value="1"/>
</dbReference>
<dbReference type="HOGENOM" id="CLU_009834_2_0_9"/>
<keyword evidence="5" id="KW-0520">NAD</keyword>
<dbReference type="PANTHER" id="PTHR43561">
    <property type="match status" value="1"/>
</dbReference>
<dbReference type="KEGG" id="lbk:LVISKB_0607"/>
<dbReference type="Pfam" id="PF00725">
    <property type="entry name" value="3HCDH"/>
    <property type="match status" value="1"/>
</dbReference>
<evidence type="ECO:0000256" key="1">
    <source>
        <dbReference type="ARBA" id="ARBA00005005"/>
    </source>
</evidence>
<evidence type="ECO:0000256" key="3">
    <source>
        <dbReference type="ARBA" id="ARBA00022832"/>
    </source>
</evidence>
<evidence type="ECO:0000259" key="9">
    <source>
        <dbReference type="Pfam" id="PF00725"/>
    </source>
</evidence>
<organism evidence="11 12">
    <name type="scientific">Levilactobacillus brevis KB290</name>
    <dbReference type="NCBI Taxonomy" id="1001583"/>
    <lineage>
        <taxon>Bacteria</taxon>
        <taxon>Bacillati</taxon>
        <taxon>Bacillota</taxon>
        <taxon>Bacilli</taxon>
        <taxon>Lactobacillales</taxon>
        <taxon>Lactobacillaceae</taxon>
        <taxon>Levilactobacillus</taxon>
    </lineage>
</organism>
<dbReference type="GO" id="GO:0070403">
    <property type="term" value="F:NAD+ binding"/>
    <property type="evidence" value="ECO:0007669"/>
    <property type="project" value="InterPro"/>
</dbReference>
<dbReference type="Gene3D" id="1.10.1040.10">
    <property type="entry name" value="N-(1-d-carboxylethyl)-l-norvaline Dehydrogenase, domain 2"/>
    <property type="match status" value="1"/>
</dbReference>
<comment type="pathway">
    <text evidence="1">Lipid metabolism; fatty acid beta-oxidation.</text>
</comment>
<name>M5AD31_LEVBR</name>
<dbReference type="SUPFAM" id="SSF51735">
    <property type="entry name" value="NAD(P)-binding Rossmann-fold domains"/>
    <property type="match status" value="1"/>
</dbReference>
<dbReference type="PATRIC" id="fig|1001583.3.peg.596"/>
<evidence type="ECO:0000313" key="12">
    <source>
        <dbReference type="Proteomes" id="UP000012042"/>
    </source>
</evidence>
<feature type="domain" description="3-hydroxyacyl-CoA dehydrogenase C-terminal" evidence="9">
    <location>
        <begin position="196"/>
        <end position="294"/>
    </location>
</feature>
<dbReference type="GO" id="GO:0006635">
    <property type="term" value="P:fatty acid beta-oxidation"/>
    <property type="evidence" value="ECO:0007669"/>
    <property type="project" value="TreeGrafter"/>
</dbReference>
<sequence length="312" mass="34190">MTFKEDMMMTMKKIVVAGGGTLGSQIAYQTAFSGFDVTLYDINDGAISAAKSRMATWDQAYAHEVHATPEQIQATNARLTYETDLGVAVTDADLVIEAIPEVVDIKNKFYSQLAKVAPTKTIFATNTSTLLPSQFAAITQRPEKFLALHFANHIWANNTAEIMGHPTTDPVVYDTVVDFAHAIGMITIELHKEQSGYVLNSLLIPWVDAALILWVKGIADVETIDKTWMLAGGSPIGPFGILDEVGLRTAYNIMLAASQQPGKEDLVTVVQKLKVDMLDQNKLGQESGQGFYHYPDPSFRQPEFLTNSVTSV</sequence>
<evidence type="ECO:0000256" key="6">
    <source>
        <dbReference type="ARBA" id="ARBA00023098"/>
    </source>
</evidence>
<dbReference type="PANTHER" id="PTHR43561:SF3">
    <property type="entry name" value="HYDROXYACYL-COENZYME A DEHYDROGENASE, MITOCHONDRIAL"/>
    <property type="match status" value="1"/>
</dbReference>
<comment type="catalytic activity">
    <reaction evidence="7">
        <text>a (3S)-3-hydroxyacyl-CoA + NAD(+) = a 3-oxoacyl-CoA + NADH + H(+)</text>
        <dbReference type="Rhea" id="RHEA:22432"/>
        <dbReference type="ChEBI" id="CHEBI:15378"/>
        <dbReference type="ChEBI" id="CHEBI:57318"/>
        <dbReference type="ChEBI" id="CHEBI:57540"/>
        <dbReference type="ChEBI" id="CHEBI:57945"/>
        <dbReference type="ChEBI" id="CHEBI:90726"/>
        <dbReference type="EC" id="1.1.1.35"/>
    </reaction>
</comment>
<keyword evidence="3" id="KW-0276">Fatty acid metabolism</keyword>
<dbReference type="InterPro" id="IPR006108">
    <property type="entry name" value="3HC_DH_C"/>
</dbReference>
<evidence type="ECO:0000256" key="5">
    <source>
        <dbReference type="ARBA" id="ARBA00023027"/>
    </source>
</evidence>
<dbReference type="EMBL" id="AP012167">
    <property type="protein sequence ID" value="BAN06242.1"/>
    <property type="molecule type" value="Genomic_DNA"/>
</dbReference>
<dbReference type="PIRSF" id="PIRSF000105">
    <property type="entry name" value="HCDH"/>
    <property type="match status" value="1"/>
</dbReference>
<accession>M5AD31</accession>
<keyword evidence="6" id="KW-0443">Lipid metabolism</keyword>
<dbReference type="Proteomes" id="UP000012042">
    <property type="component" value="Chromosome"/>
</dbReference>
<comment type="pathway">
    <text evidence="2">Lipid metabolism; butanoate metabolism.</text>
</comment>
<dbReference type="SUPFAM" id="SSF48179">
    <property type="entry name" value="6-phosphogluconate dehydrogenase C-terminal domain-like"/>
    <property type="match status" value="1"/>
</dbReference>
<evidence type="ECO:0000256" key="8">
    <source>
        <dbReference type="PIRSR" id="PIRSR000105-1"/>
    </source>
</evidence>
<keyword evidence="4" id="KW-0560">Oxidoreductase</keyword>
<dbReference type="InterPro" id="IPR013328">
    <property type="entry name" value="6PGD_dom2"/>
</dbReference>
<dbReference type="GO" id="GO:0003857">
    <property type="term" value="F:(3S)-3-hydroxyacyl-CoA dehydrogenase (NAD+) activity"/>
    <property type="evidence" value="ECO:0007669"/>
    <property type="project" value="UniProtKB-EC"/>
</dbReference>
<gene>
    <name evidence="11" type="ORF">LVISKB_0607</name>
</gene>
<dbReference type="AlphaFoldDB" id="M5AD31"/>
<feature type="site" description="Important for catalytic activity" evidence="8">
    <location>
        <position position="149"/>
    </location>
</feature>
<dbReference type="Pfam" id="PF02737">
    <property type="entry name" value="3HCDH_N"/>
    <property type="match status" value="1"/>
</dbReference>
<dbReference type="InterPro" id="IPR008927">
    <property type="entry name" value="6-PGluconate_DH-like_C_sf"/>
</dbReference>
<dbReference type="InterPro" id="IPR036291">
    <property type="entry name" value="NAD(P)-bd_dom_sf"/>
</dbReference>
<evidence type="ECO:0000313" key="11">
    <source>
        <dbReference type="EMBL" id="BAN06242.1"/>
    </source>
</evidence>
<dbReference type="InterPro" id="IPR006176">
    <property type="entry name" value="3-OHacyl-CoA_DH_NAD-bd"/>
</dbReference>
<dbReference type="Gene3D" id="3.40.50.720">
    <property type="entry name" value="NAD(P)-binding Rossmann-like Domain"/>
    <property type="match status" value="1"/>
</dbReference>
<dbReference type="InterPro" id="IPR052242">
    <property type="entry name" value="Mito_3-hydroxyacyl-CoA_DH"/>
</dbReference>